<dbReference type="WBParaSite" id="nRc.2.0.1.t31226-RA">
    <property type="protein sequence ID" value="nRc.2.0.1.t31226-RA"/>
    <property type="gene ID" value="nRc.2.0.1.g31226"/>
</dbReference>
<evidence type="ECO:0000313" key="1">
    <source>
        <dbReference type="Proteomes" id="UP000887565"/>
    </source>
</evidence>
<protein>
    <submittedName>
        <fullName evidence="2">Uncharacterized protein</fullName>
    </submittedName>
</protein>
<dbReference type="Proteomes" id="UP000887565">
    <property type="component" value="Unplaced"/>
</dbReference>
<accession>A0A915JXQ1</accession>
<evidence type="ECO:0000313" key="2">
    <source>
        <dbReference type="WBParaSite" id="nRc.2.0.1.t31226-RA"/>
    </source>
</evidence>
<proteinExistence type="predicted"/>
<keyword evidence="1" id="KW-1185">Reference proteome</keyword>
<name>A0A915JXQ1_ROMCU</name>
<sequence>MYDVRRWPAILTVLHASKKIVSVEFLHSFYVDSKIEAGMMSLFLGKGYKKTKDSNSKGDKCSMIASRLFDDGKKGDSGTALVCFDGLKPVAQGVFSGAQTQSKTNLAMFWPTWNVRIQFKNQLFQCIGNIALFGKLALIEATSSCLEKLGYFLSKNLIKN</sequence>
<reference evidence="2" key="1">
    <citation type="submission" date="2022-11" db="UniProtKB">
        <authorList>
            <consortium name="WormBaseParasite"/>
        </authorList>
    </citation>
    <scope>IDENTIFICATION</scope>
</reference>
<organism evidence="1 2">
    <name type="scientific">Romanomermis culicivorax</name>
    <name type="common">Nematode worm</name>
    <dbReference type="NCBI Taxonomy" id="13658"/>
    <lineage>
        <taxon>Eukaryota</taxon>
        <taxon>Metazoa</taxon>
        <taxon>Ecdysozoa</taxon>
        <taxon>Nematoda</taxon>
        <taxon>Enoplea</taxon>
        <taxon>Dorylaimia</taxon>
        <taxon>Mermithida</taxon>
        <taxon>Mermithoidea</taxon>
        <taxon>Mermithidae</taxon>
        <taxon>Romanomermis</taxon>
    </lineage>
</organism>
<dbReference type="AlphaFoldDB" id="A0A915JXQ1"/>